<evidence type="ECO:0000256" key="9">
    <source>
        <dbReference type="ARBA" id="ARBA00022691"/>
    </source>
</evidence>
<comment type="subcellular location">
    <subcellularLocation>
        <location evidence="1">Cytoplasm</location>
    </subcellularLocation>
</comment>
<evidence type="ECO:0000256" key="10">
    <source>
        <dbReference type="ARBA" id="ARBA00022801"/>
    </source>
</evidence>
<keyword evidence="7" id="KW-0489">Methyltransferase</keyword>
<evidence type="ECO:0000313" key="15">
    <source>
        <dbReference type="EMBL" id="GFE11651.1"/>
    </source>
</evidence>
<dbReference type="PROSITE" id="PS00893">
    <property type="entry name" value="NUDIX_BOX"/>
    <property type="match status" value="1"/>
</dbReference>
<reference evidence="15 16" key="1">
    <citation type="submission" date="2019-12" db="EMBL/GenBank/DDBJ databases">
        <title>Whole genome shotgun sequence of Streptomyces caniferus NBRC 15389.</title>
        <authorList>
            <person name="Ichikawa N."/>
            <person name="Kimura A."/>
            <person name="Kitahashi Y."/>
            <person name="Komaki H."/>
            <person name="Tamura T."/>
        </authorList>
    </citation>
    <scope>NUCLEOTIDE SEQUENCE [LARGE SCALE GENOMIC DNA]</scope>
    <source>
        <strain evidence="15 16">NBRC 15389</strain>
    </source>
</reference>
<dbReference type="AlphaFoldDB" id="A0A640SMV1"/>
<dbReference type="InterPro" id="IPR013217">
    <property type="entry name" value="Methyltransf_12"/>
</dbReference>
<dbReference type="Gene3D" id="3.40.50.150">
    <property type="entry name" value="Vaccinia Virus protein VP39"/>
    <property type="match status" value="2"/>
</dbReference>
<dbReference type="InterPro" id="IPR029063">
    <property type="entry name" value="SAM-dependent_MTases_sf"/>
</dbReference>
<dbReference type="InterPro" id="IPR000682">
    <property type="entry name" value="PCMT"/>
</dbReference>
<evidence type="ECO:0000256" key="8">
    <source>
        <dbReference type="ARBA" id="ARBA00022679"/>
    </source>
</evidence>
<evidence type="ECO:0000256" key="2">
    <source>
        <dbReference type="ARBA" id="ARBA00005369"/>
    </source>
</evidence>
<dbReference type="Gene3D" id="3.90.79.10">
    <property type="entry name" value="Nucleoside Triphosphate Pyrophosphohydrolase"/>
    <property type="match status" value="1"/>
</dbReference>
<evidence type="ECO:0000256" key="11">
    <source>
        <dbReference type="ARBA" id="ARBA00030757"/>
    </source>
</evidence>
<proteinExistence type="inferred from homology"/>
<evidence type="ECO:0000313" key="16">
    <source>
        <dbReference type="Proteomes" id="UP000435837"/>
    </source>
</evidence>
<dbReference type="SUPFAM" id="SSF55811">
    <property type="entry name" value="Nudix"/>
    <property type="match status" value="1"/>
</dbReference>
<dbReference type="GO" id="GO:0005737">
    <property type="term" value="C:cytoplasm"/>
    <property type="evidence" value="ECO:0007669"/>
    <property type="project" value="UniProtKB-SubCell"/>
</dbReference>
<dbReference type="InterPro" id="IPR027573">
    <property type="entry name" value="Methyltran_FxLD"/>
</dbReference>
<evidence type="ECO:0000256" key="12">
    <source>
        <dbReference type="ARBA" id="ARBA00031323"/>
    </source>
</evidence>
<keyword evidence="8" id="KW-0808">Transferase</keyword>
<dbReference type="PANTHER" id="PTHR11579">
    <property type="entry name" value="PROTEIN-L-ISOASPARTATE O-METHYLTRANSFERASE"/>
    <property type="match status" value="1"/>
</dbReference>
<comment type="similarity">
    <text evidence="2">Belongs to the methyltransferase superfamily. L-isoaspartyl/D-aspartyl protein methyltransferase family.</text>
</comment>
<evidence type="ECO:0000256" key="6">
    <source>
        <dbReference type="ARBA" id="ARBA00022490"/>
    </source>
</evidence>
<organism evidence="15 16">
    <name type="scientific">Streptomyces caniferus</name>
    <dbReference type="NCBI Taxonomy" id="285557"/>
    <lineage>
        <taxon>Bacteria</taxon>
        <taxon>Bacillati</taxon>
        <taxon>Actinomycetota</taxon>
        <taxon>Actinomycetes</taxon>
        <taxon>Kitasatosporales</taxon>
        <taxon>Streptomycetaceae</taxon>
        <taxon>Streptomyces</taxon>
    </lineage>
</organism>
<dbReference type="CDD" id="cd02440">
    <property type="entry name" value="AdoMet_MTases"/>
    <property type="match status" value="2"/>
</dbReference>
<dbReference type="SUPFAM" id="SSF53335">
    <property type="entry name" value="S-adenosyl-L-methionine-dependent methyltransferases"/>
    <property type="match status" value="2"/>
</dbReference>
<dbReference type="GO" id="GO:0004719">
    <property type="term" value="F:protein-L-isoaspartate (D-aspartate) O-methyltransferase activity"/>
    <property type="evidence" value="ECO:0007669"/>
    <property type="project" value="UniProtKB-EC"/>
</dbReference>
<evidence type="ECO:0000256" key="3">
    <source>
        <dbReference type="ARBA" id="ARBA00005582"/>
    </source>
</evidence>
<dbReference type="Proteomes" id="UP000435837">
    <property type="component" value="Unassembled WGS sequence"/>
</dbReference>
<evidence type="ECO:0000256" key="13">
    <source>
        <dbReference type="ARBA" id="ARBA00031350"/>
    </source>
</evidence>
<gene>
    <name evidence="15" type="ORF">Scani_79190</name>
</gene>
<evidence type="ECO:0000256" key="7">
    <source>
        <dbReference type="ARBA" id="ARBA00022603"/>
    </source>
</evidence>
<accession>A0A640SMV1</accession>
<dbReference type="PROSITE" id="PS51462">
    <property type="entry name" value="NUDIX"/>
    <property type="match status" value="1"/>
</dbReference>
<dbReference type="InterPro" id="IPR015797">
    <property type="entry name" value="NUDIX_hydrolase-like_dom_sf"/>
</dbReference>
<dbReference type="PRINTS" id="PR00502">
    <property type="entry name" value="NUDIXFAMILY"/>
</dbReference>
<name>A0A640SMV1_9ACTN</name>
<keyword evidence="6" id="KW-0963">Cytoplasm</keyword>
<feature type="domain" description="Nudix hydrolase" evidence="14">
    <location>
        <begin position="200"/>
        <end position="333"/>
    </location>
</feature>
<dbReference type="Pfam" id="PF01135">
    <property type="entry name" value="PCMT"/>
    <property type="match status" value="1"/>
</dbReference>
<evidence type="ECO:0000256" key="4">
    <source>
        <dbReference type="ARBA" id="ARBA00011890"/>
    </source>
</evidence>
<dbReference type="Pfam" id="PF08242">
    <property type="entry name" value="Methyltransf_12"/>
    <property type="match status" value="1"/>
</dbReference>
<evidence type="ECO:0000259" key="14">
    <source>
        <dbReference type="PROSITE" id="PS51462"/>
    </source>
</evidence>
<sequence length="778" mass="84154">MSYDRADWSQHYKDGRGFRPLRNSERSLLARHAPAPDDGRALELGCGTGELAAFLTELGYTVDAVDFAEGALARARKERAGAERVRWLCLDIEHDDPAELSDGGYDLITLRLVFPFLHDRTRVLHRLAARLRTGGALVVITPVVATTPEERRLIAMDEEEIALLAEGWSQVERFEAEGLAVLVLRGPTGDFAAVEKGRPEPQSVVGVCAVVTDDCGRVLLGRSTRGMWELPGGRVEAGESFQAAAVRELAEETGLTADIGDAHLLTILHDDRADVRRLSAVVRISVWGGTLGLPEPHRFRRWEWHDLHALTDLGALFTPTAHALEAVWPGVLPSLPPVHSYPHAIAPPAVGGEPAEAIRRRQEMTEHVIAGGWAPSATVEDALRTVPRHRFTPESPLRIAYDDDLAVVTSRDETGTAVSSVSAAWLQADMIEKLRLEPGMMVFEAGSGGYNAELIAHVVAPAGRVVTVDLDPYVVQRTQRFTAEAGRGQVTVLLGDGSQGAPGHVPRGGFDGSMITHNCWDISPAWREQLAEGRYLVLPLEIHGYTRAIALQRHGDVLHAREWTYCGFVRDRGAAARSTPITNVAGGELQLCHEDGTPPDPAGLEDALRGPRHELPTGVTVAGMESFETLQLYAATTLPGFCRLADARDTALADLPRGADAAATVADGSLAYLTHVLVKDGETPEERRSEFIVHSVGPAGPSLAEQMAACVRSWDQHVRGTGYPQMTVHPAGTPDHELPTGHILDKTSSRLVFQWPGQHPDEQATLEAAVFAEAGGGR</sequence>
<dbReference type="InterPro" id="IPR000086">
    <property type="entry name" value="NUDIX_hydrolase_dom"/>
</dbReference>
<evidence type="ECO:0000256" key="5">
    <source>
        <dbReference type="ARBA" id="ARBA00013346"/>
    </source>
</evidence>
<dbReference type="RefSeq" id="WP_159482668.1">
    <property type="nucleotide sequence ID" value="NZ_BAAATH010000008.1"/>
</dbReference>
<keyword evidence="9" id="KW-0949">S-adenosyl-L-methionine</keyword>
<dbReference type="OrthoDB" id="4035289at2"/>
<keyword evidence="10" id="KW-0378">Hydrolase</keyword>
<comment type="similarity">
    <text evidence="3">Belongs to the Nudix hydrolase family.</text>
</comment>
<evidence type="ECO:0000256" key="1">
    <source>
        <dbReference type="ARBA" id="ARBA00004496"/>
    </source>
</evidence>
<dbReference type="EMBL" id="BLIN01000007">
    <property type="protein sequence ID" value="GFE11651.1"/>
    <property type="molecule type" value="Genomic_DNA"/>
</dbReference>
<dbReference type="InterPro" id="IPR020476">
    <property type="entry name" value="Nudix_hydrolase"/>
</dbReference>
<dbReference type="InterPro" id="IPR020084">
    <property type="entry name" value="NUDIX_hydrolase_CS"/>
</dbReference>
<dbReference type="GO" id="GO:0032259">
    <property type="term" value="P:methylation"/>
    <property type="evidence" value="ECO:0007669"/>
    <property type="project" value="UniProtKB-KW"/>
</dbReference>
<dbReference type="CDD" id="cd04678">
    <property type="entry name" value="NUDIX_MTH2_Nudt15"/>
    <property type="match status" value="1"/>
</dbReference>
<comment type="caution">
    <text evidence="15">The sequence shown here is derived from an EMBL/GenBank/DDBJ whole genome shotgun (WGS) entry which is preliminary data.</text>
</comment>
<protein>
    <recommendedName>
        <fullName evidence="5">Protein-L-isoaspartate O-methyltransferase</fullName>
        <ecNumber evidence="4">2.1.1.77</ecNumber>
    </recommendedName>
    <alternativeName>
        <fullName evidence="13">L-isoaspartyl protein carboxyl methyltransferase</fullName>
    </alternativeName>
    <alternativeName>
        <fullName evidence="11">Protein L-isoaspartyl methyltransferase</fullName>
    </alternativeName>
    <alternativeName>
        <fullName evidence="12">Protein-beta-aspartate methyltransferase</fullName>
    </alternativeName>
</protein>
<dbReference type="PANTHER" id="PTHR11579:SF0">
    <property type="entry name" value="PROTEIN-L-ISOASPARTATE(D-ASPARTATE) O-METHYLTRANSFERASE"/>
    <property type="match status" value="1"/>
</dbReference>
<dbReference type="EC" id="2.1.1.77" evidence="4"/>
<dbReference type="NCBIfam" id="TIGR04364">
    <property type="entry name" value="methyltran_FxLD"/>
    <property type="match status" value="1"/>
</dbReference>
<dbReference type="GO" id="GO:0016787">
    <property type="term" value="F:hydrolase activity"/>
    <property type="evidence" value="ECO:0007669"/>
    <property type="project" value="UniProtKB-KW"/>
</dbReference>
<dbReference type="Pfam" id="PF00293">
    <property type="entry name" value="NUDIX"/>
    <property type="match status" value="1"/>
</dbReference>